<feature type="transmembrane region" description="Helical" evidence="7">
    <location>
        <begin position="75"/>
        <end position="92"/>
    </location>
</feature>
<evidence type="ECO:0000256" key="5">
    <source>
        <dbReference type="ARBA" id="ARBA00023136"/>
    </source>
</evidence>
<dbReference type="Proteomes" id="UP001161325">
    <property type="component" value="Unassembled WGS sequence"/>
</dbReference>
<feature type="transmembrane region" description="Helical" evidence="7">
    <location>
        <begin position="104"/>
        <end position="125"/>
    </location>
</feature>
<evidence type="ECO:0000256" key="7">
    <source>
        <dbReference type="SAM" id="Phobius"/>
    </source>
</evidence>
<comment type="similarity">
    <text evidence="2">Belongs to the autoinducer-2 exporter (AI-2E) (TC 2.A.86) family.</text>
</comment>
<reference evidence="8" key="1">
    <citation type="submission" date="2022-08" db="EMBL/GenBank/DDBJ databases">
        <title>Draft genome sequencing of Roseisolibacter agri AW1220.</title>
        <authorList>
            <person name="Tobiishi Y."/>
            <person name="Tonouchi A."/>
        </authorList>
    </citation>
    <scope>NUCLEOTIDE SEQUENCE</scope>
    <source>
        <strain evidence="8">AW1220</strain>
    </source>
</reference>
<organism evidence="8 9">
    <name type="scientific">Roseisolibacter agri</name>
    <dbReference type="NCBI Taxonomy" id="2014610"/>
    <lineage>
        <taxon>Bacteria</taxon>
        <taxon>Pseudomonadati</taxon>
        <taxon>Gemmatimonadota</taxon>
        <taxon>Gemmatimonadia</taxon>
        <taxon>Gemmatimonadales</taxon>
        <taxon>Gemmatimonadaceae</taxon>
        <taxon>Roseisolibacter</taxon>
    </lineage>
</organism>
<feature type="region of interest" description="Disordered" evidence="6">
    <location>
        <begin position="168"/>
        <end position="230"/>
    </location>
</feature>
<feature type="transmembrane region" description="Helical" evidence="7">
    <location>
        <begin position="246"/>
        <end position="273"/>
    </location>
</feature>
<evidence type="ECO:0000256" key="3">
    <source>
        <dbReference type="ARBA" id="ARBA00022692"/>
    </source>
</evidence>
<feature type="transmembrane region" description="Helical" evidence="7">
    <location>
        <begin position="308"/>
        <end position="330"/>
    </location>
</feature>
<proteinExistence type="inferred from homology"/>
<dbReference type="Pfam" id="PF01594">
    <property type="entry name" value="AI-2E_transport"/>
    <property type="match status" value="2"/>
</dbReference>
<dbReference type="AlphaFoldDB" id="A0AA37Q537"/>
<dbReference type="GO" id="GO:0055085">
    <property type="term" value="P:transmembrane transport"/>
    <property type="evidence" value="ECO:0007669"/>
    <property type="project" value="TreeGrafter"/>
</dbReference>
<keyword evidence="3 7" id="KW-0812">Transmembrane</keyword>
<accession>A0AA37Q537</accession>
<dbReference type="GO" id="GO:0016020">
    <property type="term" value="C:membrane"/>
    <property type="evidence" value="ECO:0007669"/>
    <property type="project" value="UniProtKB-SubCell"/>
</dbReference>
<keyword evidence="5 7" id="KW-0472">Membrane</keyword>
<feature type="compositionally biased region" description="Low complexity" evidence="6">
    <location>
        <begin position="188"/>
        <end position="217"/>
    </location>
</feature>
<keyword evidence="4 7" id="KW-1133">Transmembrane helix</keyword>
<feature type="transmembrane region" description="Helical" evidence="7">
    <location>
        <begin position="336"/>
        <end position="361"/>
    </location>
</feature>
<feature type="transmembrane region" description="Helical" evidence="7">
    <location>
        <begin position="51"/>
        <end position="69"/>
    </location>
</feature>
<feature type="transmembrane region" description="Helical" evidence="7">
    <location>
        <begin position="407"/>
        <end position="434"/>
    </location>
</feature>
<evidence type="ECO:0000256" key="1">
    <source>
        <dbReference type="ARBA" id="ARBA00004141"/>
    </source>
</evidence>
<evidence type="ECO:0008006" key="10">
    <source>
        <dbReference type="Google" id="ProtNLM"/>
    </source>
</evidence>
<dbReference type="RefSeq" id="WP_284351203.1">
    <property type="nucleotide sequence ID" value="NZ_BRXS01000005.1"/>
</dbReference>
<evidence type="ECO:0000256" key="2">
    <source>
        <dbReference type="ARBA" id="ARBA00009773"/>
    </source>
</evidence>
<evidence type="ECO:0000256" key="6">
    <source>
        <dbReference type="SAM" id="MobiDB-lite"/>
    </source>
</evidence>
<feature type="compositionally biased region" description="Low complexity" evidence="6">
    <location>
        <begin position="168"/>
        <end position="180"/>
    </location>
</feature>
<gene>
    <name evidence="8" type="ORF">rosag_32620</name>
</gene>
<comment type="caution">
    <text evidence="8">The sequence shown here is derived from an EMBL/GenBank/DDBJ whole genome shotgun (WGS) entry which is preliminary data.</text>
</comment>
<dbReference type="PANTHER" id="PTHR21716:SF62">
    <property type="entry name" value="TRANSPORT PROTEIN YDBI-RELATED"/>
    <property type="match status" value="1"/>
</dbReference>
<name>A0AA37Q537_9BACT</name>
<feature type="region of interest" description="Disordered" evidence="6">
    <location>
        <begin position="1"/>
        <end position="33"/>
    </location>
</feature>
<dbReference type="EMBL" id="BRXS01000005">
    <property type="protein sequence ID" value="GLC26749.1"/>
    <property type="molecule type" value="Genomic_DNA"/>
</dbReference>
<comment type="subcellular location">
    <subcellularLocation>
        <location evidence="1">Membrane</location>
        <topology evidence="1">Multi-pass membrane protein</topology>
    </subcellularLocation>
</comment>
<keyword evidence="9" id="KW-1185">Reference proteome</keyword>
<dbReference type="InterPro" id="IPR002549">
    <property type="entry name" value="AI-2E-like"/>
</dbReference>
<feature type="transmembrane region" description="Helical" evidence="7">
    <location>
        <begin position="373"/>
        <end position="395"/>
    </location>
</feature>
<evidence type="ECO:0000313" key="8">
    <source>
        <dbReference type="EMBL" id="GLC26749.1"/>
    </source>
</evidence>
<evidence type="ECO:0000313" key="9">
    <source>
        <dbReference type="Proteomes" id="UP001161325"/>
    </source>
</evidence>
<sequence length="464" mass="48917">MTDPSAAAGAPGRRNVDLPPSGPVAQRPIAAPPLGQRERRTRNVGWRSRDVIRAAALVFGLYVLGQLLWFANSLVFVVFLGTLFGLAVGSAVDRLERFKIRRGVASAGVVFGSLGLLVLAGRLMAPTLTEQFAVLRGQIPAAIDRAEVWVNEHQSGVIGTVLRGATAPPAATTPAAATPGTPTPAPTTQPGTAARQQITDAARTQAQRAAGQAAAGQSKDAEGTAPSATESLKARLGSQLSGATRYLFPFLSSTLAVMGGLLLIIFLAIYIGAEPQLYHDGLMHLFPHRARKRAGEVLTEMATVLRKWLVVQLIAMVTIGVVTTVAMLVLKVKAAYALGFIAGLLEFIPTVGPILSAIPALAMGFVDGPEKAVAVLIAYWGIQFLENNLLIPWLMRGGMDLPPALTLVAQALMTLVFGFLGLMVAVPITAAILVPIKMLYVRDVVGDDVPLMSDGSEDDDEDDD</sequence>
<protein>
    <recommendedName>
        <fullName evidence="10">AI-2E family transporter</fullName>
    </recommendedName>
</protein>
<evidence type="ECO:0000256" key="4">
    <source>
        <dbReference type="ARBA" id="ARBA00022989"/>
    </source>
</evidence>
<dbReference type="PANTHER" id="PTHR21716">
    <property type="entry name" value="TRANSMEMBRANE PROTEIN"/>
    <property type="match status" value="1"/>
</dbReference>